<dbReference type="RefSeq" id="WP_007586014.1">
    <property type="nucleotide sequence ID" value="NZ_AKAU01000128.1"/>
</dbReference>
<gene>
    <name evidence="1" type="ORF">WQE_25503</name>
</gene>
<name>A0ABP2PK52_9BURK</name>
<sequence>MFNEIKKLLRESPGLKAKVIASKVGKDKSDVNKVLYAHESDFVKDDKHQWYLKPAELRVTLPPKQWLTARLFEDALLQGDSPLASPLKKVVLMFSEGSKLLLDATARLLSLCNQLAHHGKAVEINFNDAPSTLSYFDRIGFFGLLASSVVVTPSRPLDSKADKYRAGNDGVVEVAAIDPQSPDQDIPRRLQSSFKKVAARRHWTDAFTVLCELFNNVGDHSNSPIPGFAALQHYPNGAKPHIQAVFSDSGRGILGSLEPVLDAKYPDVADRIRASRLPEGVALIQEIFRRGGISSNENEARGLGLKRTGDLANKFNAHITVRQHTYEVRIHYSETGDIKFSSRLNMHELEGTHICFDFFLDGS</sequence>
<evidence type="ECO:0000313" key="1">
    <source>
        <dbReference type="EMBL" id="EIM98155.1"/>
    </source>
</evidence>
<dbReference type="EMBL" id="AKAU01000128">
    <property type="protein sequence ID" value="EIM98155.1"/>
    <property type="molecule type" value="Genomic_DNA"/>
</dbReference>
<evidence type="ECO:0008006" key="3">
    <source>
        <dbReference type="Google" id="ProtNLM"/>
    </source>
</evidence>
<protein>
    <recommendedName>
        <fullName evidence="3">ATP-binding protein</fullName>
    </recommendedName>
</protein>
<evidence type="ECO:0000313" key="2">
    <source>
        <dbReference type="Proteomes" id="UP000004980"/>
    </source>
</evidence>
<dbReference type="Gene3D" id="1.10.10.10">
    <property type="entry name" value="Winged helix-like DNA-binding domain superfamily/Winged helix DNA-binding domain"/>
    <property type="match status" value="1"/>
</dbReference>
<comment type="caution">
    <text evidence="1">The sequence shown here is derived from an EMBL/GenBank/DDBJ whole genome shotgun (WGS) entry which is preliminary data.</text>
</comment>
<proteinExistence type="predicted"/>
<reference evidence="1 2" key="1">
    <citation type="journal article" date="2012" name="J. Bacteriol.">
        <title>Draft Genome Sequence of the Soil Bacterium Burkholderia terrae Strain BS001, Which Interacts with Fungal Surface Structures.</title>
        <authorList>
            <person name="Nazir R."/>
            <person name="Hansen M.A."/>
            <person name="Sorensen S."/>
            <person name="van Elsas J.D."/>
        </authorList>
    </citation>
    <scope>NUCLEOTIDE SEQUENCE [LARGE SCALE GENOMIC DNA]</scope>
    <source>
        <strain evidence="1 2">BS001</strain>
    </source>
</reference>
<accession>A0ABP2PK52</accession>
<dbReference type="Proteomes" id="UP000004980">
    <property type="component" value="Unassembled WGS sequence"/>
</dbReference>
<keyword evidence="2" id="KW-1185">Reference proteome</keyword>
<organism evidence="1 2">
    <name type="scientific">Paraburkholderia hospita</name>
    <dbReference type="NCBI Taxonomy" id="169430"/>
    <lineage>
        <taxon>Bacteria</taxon>
        <taxon>Pseudomonadati</taxon>
        <taxon>Pseudomonadota</taxon>
        <taxon>Betaproteobacteria</taxon>
        <taxon>Burkholderiales</taxon>
        <taxon>Burkholderiaceae</taxon>
        <taxon>Paraburkholderia</taxon>
    </lineage>
</organism>
<dbReference type="InterPro" id="IPR036388">
    <property type="entry name" value="WH-like_DNA-bd_sf"/>
</dbReference>